<dbReference type="RefSeq" id="WP_317164762.1">
    <property type="nucleotide sequence ID" value="NZ_WQKZ01000001.1"/>
</dbReference>
<dbReference type="AlphaFoldDB" id="A0A7K1T960"/>
<sequence length="133" mass="14571">MPKLSTVLLVDDDPTTNFLHKLLLQKMEVAEQLLVAENGAEALQILTQTCVAPAASCPVLILLDVNMPIMGGIAFIEAYQQLPLAAQHPSTIILLTTSVHSRELQRLQELAVAGLINKPLTREKVEAILQQHF</sequence>
<dbReference type="SUPFAM" id="SSF52172">
    <property type="entry name" value="CheY-like"/>
    <property type="match status" value="1"/>
</dbReference>
<evidence type="ECO:0000256" key="1">
    <source>
        <dbReference type="PROSITE-ProRule" id="PRU00169"/>
    </source>
</evidence>
<feature type="domain" description="Response regulatory" evidence="2">
    <location>
        <begin position="6"/>
        <end position="133"/>
    </location>
</feature>
<evidence type="ECO:0000259" key="2">
    <source>
        <dbReference type="PROSITE" id="PS50110"/>
    </source>
</evidence>
<organism evidence="3 4">
    <name type="scientific">Hymenobacter ginkgonis</name>
    <dbReference type="NCBI Taxonomy" id="2682976"/>
    <lineage>
        <taxon>Bacteria</taxon>
        <taxon>Pseudomonadati</taxon>
        <taxon>Bacteroidota</taxon>
        <taxon>Cytophagia</taxon>
        <taxon>Cytophagales</taxon>
        <taxon>Hymenobacteraceae</taxon>
        <taxon>Hymenobacter</taxon>
    </lineage>
</organism>
<keyword evidence="4" id="KW-1185">Reference proteome</keyword>
<proteinExistence type="predicted"/>
<dbReference type="GO" id="GO:0000160">
    <property type="term" value="P:phosphorelay signal transduction system"/>
    <property type="evidence" value="ECO:0007669"/>
    <property type="project" value="InterPro"/>
</dbReference>
<comment type="caution">
    <text evidence="3">The sequence shown here is derived from an EMBL/GenBank/DDBJ whole genome shotgun (WGS) entry which is preliminary data.</text>
</comment>
<evidence type="ECO:0000313" key="4">
    <source>
        <dbReference type="Proteomes" id="UP000441336"/>
    </source>
</evidence>
<dbReference type="Pfam" id="PF00072">
    <property type="entry name" value="Response_reg"/>
    <property type="match status" value="1"/>
</dbReference>
<dbReference type="EMBL" id="WQKZ01000001">
    <property type="protein sequence ID" value="MVN74933.1"/>
    <property type="molecule type" value="Genomic_DNA"/>
</dbReference>
<dbReference type="PANTHER" id="PTHR44520">
    <property type="entry name" value="RESPONSE REGULATOR RCP1-RELATED"/>
    <property type="match status" value="1"/>
</dbReference>
<protein>
    <submittedName>
        <fullName evidence="3">Response regulator</fullName>
    </submittedName>
</protein>
<evidence type="ECO:0000313" key="3">
    <source>
        <dbReference type="EMBL" id="MVN74933.1"/>
    </source>
</evidence>
<dbReference type="Gene3D" id="3.40.50.2300">
    <property type="match status" value="1"/>
</dbReference>
<accession>A0A7K1T960</accession>
<dbReference type="PROSITE" id="PS50110">
    <property type="entry name" value="RESPONSE_REGULATORY"/>
    <property type="match status" value="1"/>
</dbReference>
<reference evidence="3 4" key="1">
    <citation type="submission" date="2019-12" db="EMBL/GenBank/DDBJ databases">
        <title>Hymenobacter sp. HMF4947 Genome sequencing and assembly.</title>
        <authorList>
            <person name="Kang H."/>
            <person name="Cha I."/>
            <person name="Kim H."/>
            <person name="Joh K."/>
        </authorList>
    </citation>
    <scope>NUCLEOTIDE SEQUENCE [LARGE SCALE GENOMIC DNA]</scope>
    <source>
        <strain evidence="3 4">HMF4947</strain>
    </source>
</reference>
<dbReference type="InterPro" id="IPR001789">
    <property type="entry name" value="Sig_transdc_resp-reg_receiver"/>
</dbReference>
<name>A0A7K1T960_9BACT</name>
<dbReference type="InterPro" id="IPR052893">
    <property type="entry name" value="TCS_response_regulator"/>
</dbReference>
<dbReference type="InterPro" id="IPR011006">
    <property type="entry name" value="CheY-like_superfamily"/>
</dbReference>
<gene>
    <name evidence="3" type="ORF">GO988_01195</name>
</gene>
<keyword evidence="1" id="KW-0597">Phosphoprotein</keyword>
<feature type="modified residue" description="4-aspartylphosphate" evidence="1">
    <location>
        <position position="64"/>
    </location>
</feature>
<dbReference type="PANTHER" id="PTHR44520:SF2">
    <property type="entry name" value="RESPONSE REGULATOR RCP1"/>
    <property type="match status" value="1"/>
</dbReference>
<dbReference type="SMART" id="SM00448">
    <property type="entry name" value="REC"/>
    <property type="match status" value="1"/>
</dbReference>
<dbReference type="Proteomes" id="UP000441336">
    <property type="component" value="Unassembled WGS sequence"/>
</dbReference>